<organism evidence="1 2">
    <name type="scientific">Sphingomonas canadensis</name>
    <dbReference type="NCBI Taxonomy" id="1219257"/>
    <lineage>
        <taxon>Bacteria</taxon>
        <taxon>Pseudomonadati</taxon>
        <taxon>Pseudomonadota</taxon>
        <taxon>Alphaproteobacteria</taxon>
        <taxon>Sphingomonadales</taxon>
        <taxon>Sphingomonadaceae</taxon>
        <taxon>Sphingomonas</taxon>
    </lineage>
</organism>
<name>A0ABW3H7Y9_9SPHN</name>
<reference evidence="2" key="1">
    <citation type="journal article" date="2019" name="Int. J. Syst. Evol. Microbiol.">
        <title>The Global Catalogue of Microorganisms (GCM) 10K type strain sequencing project: providing services to taxonomists for standard genome sequencing and annotation.</title>
        <authorList>
            <consortium name="The Broad Institute Genomics Platform"/>
            <consortium name="The Broad Institute Genome Sequencing Center for Infectious Disease"/>
            <person name="Wu L."/>
            <person name="Ma J."/>
        </authorList>
    </citation>
    <scope>NUCLEOTIDE SEQUENCE [LARGE SCALE GENOMIC DNA]</scope>
    <source>
        <strain evidence="2">CCUG 62982</strain>
    </source>
</reference>
<protein>
    <submittedName>
        <fullName evidence="1">Phage tail assembly protein</fullName>
    </submittedName>
</protein>
<accession>A0ABW3H7Y9</accession>
<dbReference type="Pfam" id="PF10109">
    <property type="entry name" value="Phage_TAC_7"/>
    <property type="match status" value="1"/>
</dbReference>
<proteinExistence type="predicted"/>
<evidence type="ECO:0000313" key="1">
    <source>
        <dbReference type="EMBL" id="MFD0946263.1"/>
    </source>
</evidence>
<dbReference type="EMBL" id="JBHTJG010000003">
    <property type="protein sequence ID" value="MFD0946263.1"/>
    <property type="molecule type" value="Genomic_DNA"/>
</dbReference>
<dbReference type="Proteomes" id="UP001596977">
    <property type="component" value="Unassembled WGS sequence"/>
</dbReference>
<gene>
    <name evidence="1" type="ORF">ACFQ1E_07945</name>
</gene>
<dbReference type="InterPro" id="IPR019289">
    <property type="entry name" value="Phage_tail_E/E"/>
</dbReference>
<dbReference type="RefSeq" id="WP_264943636.1">
    <property type="nucleotide sequence ID" value="NZ_JAPDRA010000003.1"/>
</dbReference>
<keyword evidence="2" id="KW-1185">Reference proteome</keyword>
<comment type="caution">
    <text evidence="1">The sequence shown here is derived from an EMBL/GenBank/DDBJ whole genome shotgun (WGS) entry which is preliminary data.</text>
</comment>
<sequence length="204" mass="22063">MAAIERPARLDANLRHALEHPVAYMLGDEARTLTHVQLRRPTGEELRIREGAGGYWNKLIRIAEAMSGEAAVLVDRIDGADVMLIGESLDWLFSGASLGVDTAPAPGERPAWLEPDNGYAMVSALPATAPDETAISRLQLRRLTAADMRAWDGFGDRVGRICTLVERMTGVPAGRLIKADAVDLDRIDDILGFFMEPGTATGAN</sequence>
<evidence type="ECO:0000313" key="2">
    <source>
        <dbReference type="Proteomes" id="UP001596977"/>
    </source>
</evidence>